<evidence type="ECO:0000313" key="5">
    <source>
        <dbReference type="EMBL" id="CAA9242990.1"/>
    </source>
</evidence>
<name>A0A6J4I841_9BACT</name>
<dbReference type="SUPFAM" id="SSF53720">
    <property type="entry name" value="ALDH-like"/>
    <property type="match status" value="1"/>
</dbReference>
<dbReference type="GO" id="GO:0004029">
    <property type="term" value="F:aldehyde dehydrogenase (NAD+) activity"/>
    <property type="evidence" value="ECO:0007669"/>
    <property type="project" value="UniProtKB-EC"/>
</dbReference>
<dbReference type="Gene3D" id="3.40.309.10">
    <property type="entry name" value="Aldehyde Dehydrogenase, Chain A, domain 2"/>
    <property type="match status" value="1"/>
</dbReference>
<comment type="similarity">
    <text evidence="1">Belongs to the aldehyde dehydrogenase family.</text>
</comment>
<dbReference type="Gene3D" id="3.40.605.10">
    <property type="entry name" value="Aldehyde Dehydrogenase, Chain A, domain 1"/>
    <property type="match status" value="1"/>
</dbReference>
<sequence length="490" mass="53164">MAMAPSSPGMRAYKHETMTIPNIPILRRGQVYDSLDKAELKSVRTGEPVATVSQANAALIRRDLRRSSREALKSVPVARMLDICADAGRSFMEATLPLGENGTQSPQEYVEALSATSGLPHALVRRNMAKIHQVFTEMPTILRGLTRGMDLDVIDRGSGEQAGVPVSYFAVADALGVVLPSNSPGVNSLWMPAVALKVPVVLKPGREEPWTPFRIVQSFVAAGCPPEAFSFYPTDHEGSGAILESCGRALIFGDQSTVERYARNPAVQPHGPGWSKVLIGDDCVDEWPEFVDLIVASIAENGGRSCINASAVVVPRHADAIADAVAEKLAAIEPRAATDEQATLAGFANPKMAEAMDAAIDDGLNTAGAEEVTRRYRGGNRRVTRDGSTYLLPTLVKCRSFEHPLANREFLFPYASVVEVPQARMLDEIGPSLVVTALTRDEAFIGQILASSNVERLNIGPLPTTRVQWDQPHEGNLFEFLYRRRAIQRA</sequence>
<dbReference type="PANTHER" id="PTHR43720">
    <property type="entry name" value="2-AMINOMUCONIC SEMIALDEHYDE DEHYDROGENASE"/>
    <property type="match status" value="1"/>
</dbReference>
<dbReference type="EMBL" id="CADCTO010000197">
    <property type="protein sequence ID" value="CAA9242990.1"/>
    <property type="molecule type" value="Genomic_DNA"/>
</dbReference>
<dbReference type="Pfam" id="PF00171">
    <property type="entry name" value="Aldedh"/>
    <property type="match status" value="1"/>
</dbReference>
<feature type="domain" description="Aldehyde dehydrogenase" evidence="4">
    <location>
        <begin position="105"/>
        <end position="420"/>
    </location>
</feature>
<dbReference type="AlphaFoldDB" id="A0A6J4I841"/>
<dbReference type="InterPro" id="IPR016161">
    <property type="entry name" value="Ald_DH/histidinol_DH"/>
</dbReference>
<evidence type="ECO:0000256" key="1">
    <source>
        <dbReference type="ARBA" id="ARBA00009986"/>
    </source>
</evidence>
<protein>
    <submittedName>
        <fullName evidence="5">Aldehyde dehydrogenase</fullName>
        <ecNumber evidence="5">1.2.1.3</ecNumber>
    </submittedName>
</protein>
<keyword evidence="2 5" id="KW-0560">Oxidoreductase</keyword>
<dbReference type="PANTHER" id="PTHR43720:SF2">
    <property type="entry name" value="2-AMINOMUCONIC SEMIALDEHYDE DEHYDROGENASE"/>
    <property type="match status" value="1"/>
</dbReference>
<keyword evidence="3" id="KW-0520">NAD</keyword>
<dbReference type="InterPro" id="IPR016163">
    <property type="entry name" value="Ald_DH_C"/>
</dbReference>
<evidence type="ECO:0000259" key="4">
    <source>
        <dbReference type="Pfam" id="PF00171"/>
    </source>
</evidence>
<accession>A0A6J4I841</accession>
<dbReference type="EC" id="1.2.1.3" evidence="5"/>
<evidence type="ECO:0000256" key="2">
    <source>
        <dbReference type="ARBA" id="ARBA00023002"/>
    </source>
</evidence>
<dbReference type="InterPro" id="IPR016162">
    <property type="entry name" value="Ald_DH_N"/>
</dbReference>
<proteinExistence type="inferred from homology"/>
<reference evidence="5" key="1">
    <citation type="submission" date="2020-02" db="EMBL/GenBank/DDBJ databases">
        <authorList>
            <person name="Meier V. D."/>
        </authorList>
    </citation>
    <scope>NUCLEOTIDE SEQUENCE</scope>
    <source>
        <strain evidence="5">AVDCRST_MAG63</strain>
    </source>
</reference>
<gene>
    <name evidence="5" type="ORF">AVDCRST_MAG63-2528</name>
</gene>
<dbReference type="InterPro" id="IPR015590">
    <property type="entry name" value="Aldehyde_DH_dom"/>
</dbReference>
<evidence type="ECO:0000256" key="3">
    <source>
        <dbReference type="ARBA" id="ARBA00023027"/>
    </source>
</evidence>
<organism evidence="5">
    <name type="scientific">uncultured Armatimonadetes bacterium</name>
    <dbReference type="NCBI Taxonomy" id="157466"/>
    <lineage>
        <taxon>Bacteria</taxon>
        <taxon>Bacillati</taxon>
        <taxon>Armatimonadota</taxon>
        <taxon>environmental samples</taxon>
    </lineage>
</organism>